<evidence type="ECO:0000313" key="1">
    <source>
        <dbReference type="EMBL" id="SVA09000.1"/>
    </source>
</evidence>
<sequence length="24" mass="2869">MTVRKVKYDSTSYLIKIPFVTKHN</sequence>
<accession>A0A381SYA3</accession>
<organism evidence="1">
    <name type="scientific">marine metagenome</name>
    <dbReference type="NCBI Taxonomy" id="408172"/>
    <lineage>
        <taxon>unclassified sequences</taxon>
        <taxon>metagenomes</taxon>
        <taxon>ecological metagenomes</taxon>
    </lineage>
</organism>
<reference evidence="1" key="1">
    <citation type="submission" date="2018-05" db="EMBL/GenBank/DDBJ databases">
        <authorList>
            <person name="Lanie J.A."/>
            <person name="Ng W.-L."/>
            <person name="Kazmierczak K.M."/>
            <person name="Andrzejewski T.M."/>
            <person name="Davidsen T.M."/>
            <person name="Wayne K.J."/>
            <person name="Tettelin H."/>
            <person name="Glass J.I."/>
            <person name="Rusch D."/>
            <person name="Podicherti R."/>
            <person name="Tsui H.-C.T."/>
            <person name="Winkler M.E."/>
        </authorList>
    </citation>
    <scope>NUCLEOTIDE SEQUENCE</scope>
</reference>
<dbReference type="EMBL" id="UINC01003757">
    <property type="protein sequence ID" value="SVA09000.1"/>
    <property type="molecule type" value="Genomic_DNA"/>
</dbReference>
<protein>
    <submittedName>
        <fullName evidence="1">Uncharacterized protein</fullName>
    </submittedName>
</protein>
<proteinExistence type="predicted"/>
<dbReference type="AlphaFoldDB" id="A0A381SYA3"/>
<name>A0A381SYA3_9ZZZZ</name>
<gene>
    <name evidence="1" type="ORF">METZ01_LOCUS61854</name>
</gene>